<name>A0A0H2RWR7_9AGAM</name>
<sequence>MIWMPANGRKGLALLKQRWKVRPERRDRLSLITYSLLFIEPDSYTCECEPFNVQIPNSKFSPSSLDSILHPPASIEPSPGIVPFTRQDGNVSCRSLLQLHRSPGKTKFDKSRLYAILHQIMNVVIHTTLQHNSPAISVPPFRQCPRGFPSGCASRISLRQEMRQDCTCWRSSRQFIVETRAERKEGRTSGKDPLAIGDLLCQTVFVLSIHRMS</sequence>
<protein>
    <submittedName>
        <fullName evidence="1">Uncharacterized protein</fullName>
    </submittedName>
</protein>
<reference evidence="1 2" key="1">
    <citation type="submission" date="2015-04" db="EMBL/GenBank/DDBJ databases">
        <title>Complete genome sequence of Schizopora paradoxa KUC8140, a cosmopolitan wood degrader in East Asia.</title>
        <authorList>
            <consortium name="DOE Joint Genome Institute"/>
            <person name="Min B."/>
            <person name="Park H."/>
            <person name="Jang Y."/>
            <person name="Kim J.-J."/>
            <person name="Kim K.H."/>
            <person name="Pangilinan J."/>
            <person name="Lipzen A."/>
            <person name="Riley R."/>
            <person name="Grigoriev I.V."/>
            <person name="Spatafora J.W."/>
            <person name="Choi I.-G."/>
        </authorList>
    </citation>
    <scope>NUCLEOTIDE SEQUENCE [LARGE SCALE GENOMIC DNA]</scope>
    <source>
        <strain evidence="1 2">KUC8140</strain>
    </source>
</reference>
<evidence type="ECO:0000313" key="1">
    <source>
        <dbReference type="EMBL" id="KLO13878.1"/>
    </source>
</evidence>
<dbReference type="Proteomes" id="UP000053477">
    <property type="component" value="Unassembled WGS sequence"/>
</dbReference>
<accession>A0A0H2RWR7</accession>
<dbReference type="InParanoid" id="A0A0H2RWR7"/>
<organism evidence="1 2">
    <name type="scientific">Schizopora paradoxa</name>
    <dbReference type="NCBI Taxonomy" id="27342"/>
    <lineage>
        <taxon>Eukaryota</taxon>
        <taxon>Fungi</taxon>
        <taxon>Dikarya</taxon>
        <taxon>Basidiomycota</taxon>
        <taxon>Agaricomycotina</taxon>
        <taxon>Agaricomycetes</taxon>
        <taxon>Hymenochaetales</taxon>
        <taxon>Schizoporaceae</taxon>
        <taxon>Schizopora</taxon>
    </lineage>
</organism>
<keyword evidence="2" id="KW-1185">Reference proteome</keyword>
<evidence type="ECO:0000313" key="2">
    <source>
        <dbReference type="Proteomes" id="UP000053477"/>
    </source>
</evidence>
<dbReference type="AlphaFoldDB" id="A0A0H2RWR7"/>
<proteinExistence type="predicted"/>
<dbReference type="EMBL" id="KQ085952">
    <property type="protein sequence ID" value="KLO13878.1"/>
    <property type="molecule type" value="Genomic_DNA"/>
</dbReference>
<gene>
    <name evidence="1" type="ORF">SCHPADRAFT_339974</name>
</gene>